<dbReference type="NCBIfam" id="TIGR03083">
    <property type="entry name" value="maleylpyruvate isomerase family mycothiol-dependent enzyme"/>
    <property type="match status" value="1"/>
</dbReference>
<dbReference type="InterPro" id="IPR010872">
    <property type="entry name" value="MDMPI_C-term_domain"/>
</dbReference>
<dbReference type="Proteomes" id="UP000199494">
    <property type="component" value="Unassembled WGS sequence"/>
</dbReference>
<evidence type="ECO:0000313" key="3">
    <source>
        <dbReference type="EMBL" id="SDC10208.1"/>
    </source>
</evidence>
<dbReference type="Pfam" id="PF07398">
    <property type="entry name" value="MDMPI_C"/>
    <property type="match status" value="1"/>
</dbReference>
<dbReference type="InterPro" id="IPR017517">
    <property type="entry name" value="Maleyloyr_isom"/>
</dbReference>
<evidence type="ECO:0000259" key="1">
    <source>
        <dbReference type="Pfam" id="PF07398"/>
    </source>
</evidence>
<sequence>MDVPTLVAALDEAGTTLADAAALAGLDAEVPSCPGWRVRDVLLHTGGVHRWATTFVATGRAEPLELVEPHDISDSLPGDTGLVAWFLEGHAALVGALRSAPESLECWTFLAAPNPLAHWARRQAHETTVHRVDVELASGTPTKVGTDLAADGIDELLTCFAVRSRKVSADPARIVRVTAADAGTHWTLRLTPGNRPTASKDEPGQPPDTVLRGSAEELYLALWNRAPLAPLHVEGDDAVVAEWPRLLRVRW</sequence>
<dbReference type="RefSeq" id="WP_091795628.1">
    <property type="nucleotide sequence ID" value="NZ_CP016353.1"/>
</dbReference>
<dbReference type="Pfam" id="PF11716">
    <property type="entry name" value="MDMPI_N"/>
    <property type="match status" value="1"/>
</dbReference>
<dbReference type="InterPro" id="IPR024344">
    <property type="entry name" value="MDMPI_metal-binding"/>
</dbReference>
<keyword evidence="4" id="KW-1185">Reference proteome</keyword>
<dbReference type="EMBL" id="FMZE01000001">
    <property type="protein sequence ID" value="SDC10208.1"/>
    <property type="molecule type" value="Genomic_DNA"/>
</dbReference>
<dbReference type="AlphaFoldDB" id="A0A222VN23"/>
<gene>
    <name evidence="3" type="ORF">SAMN05421630_101425</name>
</gene>
<protein>
    <submittedName>
        <fullName evidence="3">TIGR03083 family protein</fullName>
    </submittedName>
</protein>
<dbReference type="GO" id="GO:0005886">
    <property type="term" value="C:plasma membrane"/>
    <property type="evidence" value="ECO:0007669"/>
    <property type="project" value="TreeGrafter"/>
</dbReference>
<dbReference type="GO" id="GO:0046872">
    <property type="term" value="F:metal ion binding"/>
    <property type="evidence" value="ECO:0007669"/>
    <property type="project" value="InterPro"/>
</dbReference>
<dbReference type="STRING" id="530584.SAMN05421630_101425"/>
<dbReference type="KEGG" id="pmad:BAY61_10310"/>
<name>A0A222VN23_9PSEU</name>
<dbReference type="SUPFAM" id="SSF109854">
    <property type="entry name" value="DinB/YfiT-like putative metalloenzymes"/>
    <property type="match status" value="1"/>
</dbReference>
<proteinExistence type="predicted"/>
<dbReference type="OrthoDB" id="154293at2"/>
<reference evidence="3 4" key="1">
    <citation type="submission" date="2016-10" db="EMBL/GenBank/DDBJ databases">
        <authorList>
            <person name="de Groot N.N."/>
        </authorList>
    </citation>
    <scope>NUCLEOTIDE SEQUENCE [LARGE SCALE GENOMIC DNA]</scope>
    <source>
        <strain evidence="3 4">CGMCC 4.5506</strain>
    </source>
</reference>
<feature type="domain" description="Mycothiol-dependent maleylpyruvate isomerase metal-binding" evidence="2">
    <location>
        <begin position="8"/>
        <end position="135"/>
    </location>
</feature>
<dbReference type="InterPro" id="IPR034660">
    <property type="entry name" value="DinB/YfiT-like"/>
</dbReference>
<dbReference type="PANTHER" id="PTHR40758:SF1">
    <property type="entry name" value="CONSERVED PROTEIN"/>
    <property type="match status" value="1"/>
</dbReference>
<dbReference type="PANTHER" id="PTHR40758">
    <property type="entry name" value="CONSERVED PROTEIN"/>
    <property type="match status" value="1"/>
</dbReference>
<accession>A0A222VN23</accession>
<organism evidence="3 4">
    <name type="scientific">Prauserella marina</name>
    <dbReference type="NCBI Taxonomy" id="530584"/>
    <lineage>
        <taxon>Bacteria</taxon>
        <taxon>Bacillati</taxon>
        <taxon>Actinomycetota</taxon>
        <taxon>Actinomycetes</taxon>
        <taxon>Pseudonocardiales</taxon>
        <taxon>Pseudonocardiaceae</taxon>
        <taxon>Prauserella</taxon>
    </lineage>
</organism>
<feature type="domain" description="MDMPI C-terminal" evidence="1">
    <location>
        <begin position="147"/>
        <end position="241"/>
    </location>
</feature>
<evidence type="ECO:0000259" key="2">
    <source>
        <dbReference type="Pfam" id="PF11716"/>
    </source>
</evidence>
<evidence type="ECO:0000313" key="4">
    <source>
        <dbReference type="Proteomes" id="UP000199494"/>
    </source>
</evidence>